<reference evidence="3 4" key="1">
    <citation type="journal article" date="2006" name="Science">
        <title>Phytophthora genome sequences uncover evolutionary origins and mechanisms of pathogenesis.</title>
        <authorList>
            <person name="Tyler B.M."/>
            <person name="Tripathy S."/>
            <person name="Zhang X."/>
            <person name="Dehal P."/>
            <person name="Jiang R.H."/>
            <person name="Aerts A."/>
            <person name="Arredondo F.D."/>
            <person name="Baxter L."/>
            <person name="Bensasson D."/>
            <person name="Beynon J.L."/>
            <person name="Chapman J."/>
            <person name="Damasceno C.M."/>
            <person name="Dorrance A.E."/>
            <person name="Dou D."/>
            <person name="Dickerman A.W."/>
            <person name="Dubchak I.L."/>
            <person name="Garbelotto M."/>
            <person name="Gijzen M."/>
            <person name="Gordon S.G."/>
            <person name="Govers F."/>
            <person name="Grunwald N.J."/>
            <person name="Huang W."/>
            <person name="Ivors K.L."/>
            <person name="Jones R.W."/>
            <person name="Kamoun S."/>
            <person name="Krampis K."/>
            <person name="Lamour K.H."/>
            <person name="Lee M.K."/>
            <person name="McDonald W.H."/>
            <person name="Medina M."/>
            <person name="Meijer H.J."/>
            <person name="Nordberg E.K."/>
            <person name="Maclean D.J."/>
            <person name="Ospina-Giraldo M.D."/>
            <person name="Morris P.F."/>
            <person name="Phuntumart V."/>
            <person name="Putnam N.H."/>
            <person name="Rash S."/>
            <person name="Rose J.K."/>
            <person name="Sakihama Y."/>
            <person name="Salamov A.A."/>
            <person name="Savidor A."/>
            <person name="Scheuring C.F."/>
            <person name="Smith B.M."/>
            <person name="Sobral B.W."/>
            <person name="Terry A."/>
            <person name="Torto-Alalibo T.A."/>
            <person name="Win J."/>
            <person name="Xu Z."/>
            <person name="Zhang H."/>
            <person name="Grigoriev I.V."/>
            <person name="Rokhsar D.S."/>
            <person name="Boore J.L."/>
        </authorList>
    </citation>
    <scope>NUCLEOTIDE SEQUENCE [LARGE SCALE GENOMIC DNA]</scope>
    <source>
        <strain evidence="3 4">P6497</strain>
    </source>
</reference>
<dbReference type="InterPro" id="IPR012296">
    <property type="entry name" value="Nuclease_put_TT1808"/>
</dbReference>
<keyword evidence="1" id="KW-0479">Metal-binding</keyword>
<dbReference type="AlphaFoldDB" id="G4ZGK8"/>
<evidence type="ECO:0000259" key="2">
    <source>
        <dbReference type="PROSITE" id="PS50157"/>
    </source>
</evidence>
<feature type="domain" description="C2H2-type" evidence="2">
    <location>
        <begin position="245"/>
        <end position="274"/>
    </location>
</feature>
<dbReference type="CDD" id="cd06260">
    <property type="entry name" value="DUF820-like"/>
    <property type="match status" value="1"/>
</dbReference>
<dbReference type="SUPFAM" id="SSF52980">
    <property type="entry name" value="Restriction endonuclease-like"/>
    <property type="match status" value="1"/>
</dbReference>
<dbReference type="KEGG" id="psoj:PHYSODRAFT_314582"/>
<dbReference type="EMBL" id="JH159154">
    <property type="protein sequence ID" value="EGZ17090.1"/>
    <property type="molecule type" value="Genomic_DNA"/>
</dbReference>
<dbReference type="GeneID" id="20643742"/>
<dbReference type="Gene3D" id="3.90.1570.10">
    <property type="entry name" value="tt1808, chain A"/>
    <property type="match status" value="1"/>
</dbReference>
<keyword evidence="1" id="KW-0863">Zinc-finger</keyword>
<proteinExistence type="predicted"/>
<dbReference type="GO" id="GO:0008270">
    <property type="term" value="F:zinc ion binding"/>
    <property type="evidence" value="ECO:0007669"/>
    <property type="project" value="UniProtKB-KW"/>
</dbReference>
<evidence type="ECO:0000313" key="3">
    <source>
        <dbReference type="EMBL" id="EGZ17090.1"/>
    </source>
</evidence>
<accession>G4ZGK8</accession>
<organism evidence="3 4">
    <name type="scientific">Phytophthora sojae (strain P6497)</name>
    <name type="common">Soybean stem and root rot agent</name>
    <name type="synonym">Phytophthora megasperma f. sp. glycines</name>
    <dbReference type="NCBI Taxonomy" id="1094619"/>
    <lineage>
        <taxon>Eukaryota</taxon>
        <taxon>Sar</taxon>
        <taxon>Stramenopiles</taxon>
        <taxon>Oomycota</taxon>
        <taxon>Peronosporomycetes</taxon>
        <taxon>Peronosporales</taxon>
        <taxon>Peronosporaceae</taxon>
        <taxon>Phytophthora</taxon>
    </lineage>
</organism>
<protein>
    <recommendedName>
        <fullName evidence="2">C2H2-type domain-containing protein</fullName>
    </recommendedName>
</protein>
<evidence type="ECO:0000313" key="4">
    <source>
        <dbReference type="Proteomes" id="UP000002640"/>
    </source>
</evidence>
<dbReference type="Proteomes" id="UP000002640">
    <property type="component" value="Unassembled WGS sequence"/>
</dbReference>
<sequence>MTDTQHGLLRLVRDLQAKETLCCADGVSLEQLNRHVMTHGPLVHPVLGDLPGFFVDDGRFIPFRMAVPGRSVIRPQIITLLIQWVKWGVHGGRVSAQGKYFLDGTLLRAPDVAYTPRPDTRQATDSPEWTLGGAPFAPTFVVEIDTLAGPHSGLEALDDKLRREYFPNGVQLGWLIDPANKIMYEYKRDAQGNNGLVRRVDDETWRDLDGGTVLPGFQLQAVLLDMVLSPQVSGSSSEEEEEEDLVCPYSNCRERFRTSTPIAAHIARHQHEKALAKYLAQ</sequence>
<dbReference type="InParanoid" id="G4ZGK8"/>
<keyword evidence="1" id="KW-0862">Zinc</keyword>
<dbReference type="InterPro" id="IPR008538">
    <property type="entry name" value="Uma2"/>
</dbReference>
<dbReference type="PROSITE" id="PS00028">
    <property type="entry name" value="ZINC_FINGER_C2H2_1"/>
    <property type="match status" value="1"/>
</dbReference>
<dbReference type="SMR" id="G4ZGK8"/>
<keyword evidence="4" id="KW-1185">Reference proteome</keyword>
<name>G4ZGK8_PHYSP</name>
<dbReference type="GO" id="GO:0006281">
    <property type="term" value="P:DNA repair"/>
    <property type="evidence" value="ECO:0007669"/>
    <property type="project" value="UniProtKB-ARBA"/>
</dbReference>
<gene>
    <name evidence="3" type="ORF">PHYSODRAFT_314582</name>
</gene>
<dbReference type="InterPro" id="IPR011335">
    <property type="entry name" value="Restrct_endonuc-II-like"/>
</dbReference>
<evidence type="ECO:0000256" key="1">
    <source>
        <dbReference type="PROSITE-ProRule" id="PRU00042"/>
    </source>
</evidence>
<dbReference type="RefSeq" id="XP_009526148.1">
    <property type="nucleotide sequence ID" value="XM_009527853.1"/>
</dbReference>
<dbReference type="InterPro" id="IPR013087">
    <property type="entry name" value="Znf_C2H2_type"/>
</dbReference>
<dbReference type="Pfam" id="PF05685">
    <property type="entry name" value="Uma2"/>
    <property type="match status" value="1"/>
</dbReference>
<dbReference type="PROSITE" id="PS50157">
    <property type="entry name" value="ZINC_FINGER_C2H2_2"/>
    <property type="match status" value="1"/>
</dbReference>